<evidence type="ECO:0000313" key="2">
    <source>
        <dbReference type="Proteomes" id="UP000191554"/>
    </source>
</evidence>
<comment type="caution">
    <text evidence="1">The sequence shown here is derived from an EMBL/GenBank/DDBJ whole genome shotgun (WGS) entry which is preliminary data.</text>
</comment>
<proteinExistence type="predicted"/>
<sequence length="265" mass="31654">MENLFENYRTQKKLLMEALVQKDYMEIYQSSLLKNDFILKLGEPRYELHKLELKVARTKLKLDMMQTCIQFQIPIDNEHIDRTLEKEFEKHFDMLRIMKKEIESVHNMNVSNWELEKAAMHLKDLYVSIAEKIHPELSVISDKKSARIWNAAKAAYESKDVKKLRKLQKRVLLEYQDVPELQEEAQQDMKKVVKKMRYKTKTVLSDIENLKKQFPFNEAELLEDEEALERFKRDISKDIKVARELLDKLEKQILEKLPPTSDLLN</sequence>
<dbReference type="RefSeq" id="WP_080062768.1">
    <property type="nucleotide sequence ID" value="NZ_MZGX01000001.1"/>
</dbReference>
<accession>A0A1V4SSN0</accession>
<gene>
    <name evidence="1" type="ORF">CLHUN_02720</name>
</gene>
<dbReference type="OrthoDB" id="1738698at2"/>
<dbReference type="STRING" id="48256.CLHUN_02720"/>
<name>A0A1V4SSN0_RUMHU</name>
<dbReference type="AlphaFoldDB" id="A0A1V4SSN0"/>
<reference evidence="1 2" key="1">
    <citation type="submission" date="2017-03" db="EMBL/GenBank/DDBJ databases">
        <title>Genome sequence of Clostridium hungatei DSM 14427.</title>
        <authorList>
            <person name="Poehlein A."/>
            <person name="Daniel R."/>
        </authorList>
    </citation>
    <scope>NUCLEOTIDE SEQUENCE [LARGE SCALE GENOMIC DNA]</scope>
    <source>
        <strain evidence="1 2">DSM 14427</strain>
    </source>
</reference>
<evidence type="ECO:0000313" key="1">
    <source>
        <dbReference type="EMBL" id="OPX46455.1"/>
    </source>
</evidence>
<dbReference type="Proteomes" id="UP000191554">
    <property type="component" value="Unassembled WGS sequence"/>
</dbReference>
<organism evidence="1 2">
    <name type="scientific">Ruminiclostridium hungatei</name>
    <name type="common">Clostridium hungatei</name>
    <dbReference type="NCBI Taxonomy" id="48256"/>
    <lineage>
        <taxon>Bacteria</taxon>
        <taxon>Bacillati</taxon>
        <taxon>Bacillota</taxon>
        <taxon>Clostridia</taxon>
        <taxon>Eubacteriales</taxon>
        <taxon>Oscillospiraceae</taxon>
        <taxon>Ruminiclostridium</taxon>
    </lineage>
</organism>
<keyword evidence="2" id="KW-1185">Reference proteome</keyword>
<protein>
    <submittedName>
        <fullName evidence="1">Uncharacterized protein</fullName>
    </submittedName>
</protein>
<dbReference type="EMBL" id="MZGX01000001">
    <property type="protein sequence ID" value="OPX46455.1"/>
    <property type="molecule type" value="Genomic_DNA"/>
</dbReference>